<evidence type="ECO:0000256" key="2">
    <source>
        <dbReference type="ARBA" id="ARBA00006759"/>
    </source>
</evidence>
<dbReference type="CDD" id="cd07722">
    <property type="entry name" value="LACTB2-like_MBL-fold"/>
    <property type="match status" value="1"/>
</dbReference>
<dbReference type="FunFam" id="2.130.10.10:FF:000596">
    <property type="entry name" value="Eukaryotic translation initiation factor 2A"/>
    <property type="match status" value="1"/>
</dbReference>
<dbReference type="VEuPathDB" id="FungiDB:BTJ68_07421"/>
<evidence type="ECO:0000313" key="16">
    <source>
        <dbReference type="EMBL" id="RMX86836.1"/>
    </source>
</evidence>
<dbReference type="EMBL" id="QWIJ01000145">
    <property type="protein sequence ID" value="RMX86836.1"/>
    <property type="molecule type" value="Genomic_DNA"/>
</dbReference>
<comment type="similarity">
    <text evidence="2">Belongs to the metallo-beta-lactamase superfamily. Glyoxalase II family.</text>
</comment>
<reference evidence="16 17" key="1">
    <citation type="journal article" date="2018" name="BMC Genomics">
        <title>Genomic evidence for intraspecific hybridization in a clonal and extremely halotolerant yeast.</title>
        <authorList>
            <person name="Gostincar C."/>
            <person name="Stajich J.E."/>
            <person name="Zupancic J."/>
            <person name="Zalar P."/>
            <person name="Gunde-Cimerman N."/>
        </authorList>
    </citation>
    <scope>NUCLEOTIDE SEQUENCE [LARGE SCALE GENOMIC DNA]</scope>
    <source>
        <strain evidence="16 17">EXF-6656</strain>
    </source>
</reference>
<evidence type="ECO:0000256" key="7">
    <source>
        <dbReference type="ARBA" id="ARBA00022723"/>
    </source>
</evidence>
<evidence type="ECO:0000256" key="5">
    <source>
        <dbReference type="ARBA" id="ARBA00022540"/>
    </source>
</evidence>
<dbReference type="SMART" id="SM00849">
    <property type="entry name" value="Lactamase_B"/>
    <property type="match status" value="1"/>
</dbReference>
<organism evidence="16 17">
    <name type="scientific">Hortaea werneckii</name>
    <name type="common">Black yeast</name>
    <name type="synonym">Cladosporium werneckii</name>
    <dbReference type="NCBI Taxonomy" id="91943"/>
    <lineage>
        <taxon>Eukaryota</taxon>
        <taxon>Fungi</taxon>
        <taxon>Dikarya</taxon>
        <taxon>Ascomycota</taxon>
        <taxon>Pezizomycotina</taxon>
        <taxon>Dothideomycetes</taxon>
        <taxon>Dothideomycetidae</taxon>
        <taxon>Mycosphaerellales</taxon>
        <taxon>Teratosphaeriaceae</taxon>
        <taxon>Hortaea</taxon>
    </lineage>
</organism>
<evidence type="ECO:0000313" key="17">
    <source>
        <dbReference type="Proteomes" id="UP000281245"/>
    </source>
</evidence>
<dbReference type="Gene3D" id="2.130.10.10">
    <property type="entry name" value="YVTN repeat-like/Quinoprotein amine dehydrogenase"/>
    <property type="match status" value="2"/>
</dbReference>
<evidence type="ECO:0000256" key="14">
    <source>
        <dbReference type="SAM" id="MobiDB-lite"/>
    </source>
</evidence>
<evidence type="ECO:0000256" key="9">
    <source>
        <dbReference type="ARBA" id="ARBA00022801"/>
    </source>
</evidence>
<dbReference type="Pfam" id="PF17778">
    <property type="entry name" value="WHD_BLACT"/>
    <property type="match status" value="1"/>
</dbReference>
<dbReference type="GO" id="GO:0043022">
    <property type="term" value="F:ribosome binding"/>
    <property type="evidence" value="ECO:0007669"/>
    <property type="project" value="TreeGrafter"/>
</dbReference>
<name>A0A3M6X8H3_HORWE</name>
<dbReference type="PANTHER" id="PTHR13227:SF0">
    <property type="entry name" value="EUKARYOTIC TRANSLATION INITIATION FACTOR 2A"/>
    <property type="match status" value="1"/>
</dbReference>
<keyword evidence="7" id="KW-0479">Metal-binding</keyword>
<keyword evidence="6" id="KW-0853">WD repeat</keyword>
<keyword evidence="9" id="KW-0378">Hydrolase</keyword>
<dbReference type="SUPFAM" id="SSF56281">
    <property type="entry name" value="Metallo-hydrolase/oxidoreductase"/>
    <property type="match status" value="1"/>
</dbReference>
<dbReference type="GO" id="GO:0003729">
    <property type="term" value="F:mRNA binding"/>
    <property type="evidence" value="ECO:0007669"/>
    <property type="project" value="TreeGrafter"/>
</dbReference>
<protein>
    <recommendedName>
        <fullName evidence="4">Eukaryotic translation initiation factor 2A</fullName>
    </recommendedName>
</protein>
<dbReference type="Pfam" id="PF08662">
    <property type="entry name" value="eIF2A"/>
    <property type="match status" value="1"/>
</dbReference>
<dbReference type="GO" id="GO:0046872">
    <property type="term" value="F:metal ion binding"/>
    <property type="evidence" value="ECO:0007669"/>
    <property type="project" value="UniProtKB-KW"/>
</dbReference>
<dbReference type="OrthoDB" id="2194683at2759"/>
<dbReference type="Gene3D" id="1.10.10.10">
    <property type="entry name" value="Winged helix-like DNA-binding domain superfamily/Winged helix DNA-binding domain"/>
    <property type="match status" value="1"/>
</dbReference>
<dbReference type="InterPro" id="IPR047921">
    <property type="entry name" value="LACTB2-like_MBL-fold"/>
</dbReference>
<comment type="cofactor">
    <cofactor evidence="1">
        <name>Zn(2+)</name>
        <dbReference type="ChEBI" id="CHEBI:29105"/>
    </cofactor>
</comment>
<evidence type="ECO:0000256" key="12">
    <source>
        <dbReference type="ARBA" id="ARBA00022917"/>
    </source>
</evidence>
<dbReference type="GO" id="GO:0022627">
    <property type="term" value="C:cytosolic small ribosomal subunit"/>
    <property type="evidence" value="ECO:0007669"/>
    <property type="project" value="TreeGrafter"/>
</dbReference>
<dbReference type="PANTHER" id="PTHR13227">
    <property type="entry name" value="EUKARYOTIC TRANSLATION INITIATION FACTOR 2A"/>
    <property type="match status" value="1"/>
</dbReference>
<keyword evidence="10" id="KW-0862">Zinc</keyword>
<accession>A0A3M6X8H3</accession>
<dbReference type="GO" id="GO:0006417">
    <property type="term" value="P:regulation of translation"/>
    <property type="evidence" value="ECO:0007669"/>
    <property type="project" value="UniProtKB-KW"/>
</dbReference>
<feature type="compositionally biased region" description="Polar residues" evidence="14">
    <location>
        <begin position="895"/>
        <end position="905"/>
    </location>
</feature>
<dbReference type="GO" id="GO:0003743">
    <property type="term" value="F:translation initiation factor activity"/>
    <property type="evidence" value="ECO:0007669"/>
    <property type="project" value="UniProtKB-KW"/>
</dbReference>
<dbReference type="Gene3D" id="3.60.15.10">
    <property type="entry name" value="Ribonuclease Z/Hydroxyacylglutathione hydrolase-like"/>
    <property type="match status" value="1"/>
</dbReference>
<dbReference type="InterPro" id="IPR001279">
    <property type="entry name" value="Metallo-B-lactamas"/>
</dbReference>
<evidence type="ECO:0000256" key="6">
    <source>
        <dbReference type="ARBA" id="ARBA00022574"/>
    </source>
</evidence>
<dbReference type="InterPro" id="IPR036866">
    <property type="entry name" value="RibonucZ/Hydroxyglut_hydro"/>
</dbReference>
<keyword evidence="5" id="KW-0396">Initiation factor</keyword>
<feature type="compositionally biased region" description="Low complexity" evidence="14">
    <location>
        <begin position="955"/>
        <end position="979"/>
    </location>
</feature>
<keyword evidence="12" id="KW-0648">Protein biosynthesis</keyword>
<feature type="compositionally biased region" description="Basic residues" evidence="14">
    <location>
        <begin position="865"/>
        <end position="874"/>
    </location>
</feature>
<dbReference type="InterPro" id="IPR011387">
    <property type="entry name" value="TIF2A"/>
</dbReference>
<feature type="compositionally biased region" description="Low complexity" evidence="14">
    <location>
        <begin position="838"/>
        <end position="854"/>
    </location>
</feature>
<evidence type="ECO:0000256" key="11">
    <source>
        <dbReference type="ARBA" id="ARBA00022845"/>
    </source>
</evidence>
<dbReference type="InterPro" id="IPR036388">
    <property type="entry name" value="WH-like_DNA-bd_sf"/>
</dbReference>
<keyword evidence="11" id="KW-0810">Translation regulation</keyword>
<gene>
    <name evidence="16" type="ORF">D0869_02788</name>
</gene>
<evidence type="ECO:0000256" key="1">
    <source>
        <dbReference type="ARBA" id="ARBA00001947"/>
    </source>
</evidence>
<keyword evidence="8" id="KW-0677">Repeat</keyword>
<evidence type="ECO:0000256" key="10">
    <source>
        <dbReference type="ARBA" id="ARBA00022833"/>
    </source>
</evidence>
<dbReference type="GO" id="GO:0000049">
    <property type="term" value="F:tRNA binding"/>
    <property type="evidence" value="ECO:0007669"/>
    <property type="project" value="TreeGrafter"/>
</dbReference>
<comment type="similarity">
    <text evidence="3">Belongs to the WD repeat EIF2A family.</text>
</comment>
<evidence type="ECO:0000256" key="3">
    <source>
        <dbReference type="ARBA" id="ARBA00009573"/>
    </source>
</evidence>
<evidence type="ECO:0000256" key="4">
    <source>
        <dbReference type="ARBA" id="ARBA00013819"/>
    </source>
</evidence>
<dbReference type="FunFam" id="3.60.15.10:FF:000041">
    <property type="entry name" value="Metallo-beta-lactamase domain protein"/>
    <property type="match status" value="1"/>
</dbReference>
<evidence type="ECO:0000256" key="8">
    <source>
        <dbReference type="ARBA" id="ARBA00022737"/>
    </source>
</evidence>
<dbReference type="InterPro" id="IPR013979">
    <property type="entry name" value="TIF_beta_prop-like"/>
</dbReference>
<comment type="caution">
    <text evidence="16">The sequence shown here is derived from an EMBL/GenBank/DDBJ whole genome shotgun (WGS) entry which is preliminary data.</text>
</comment>
<dbReference type="Proteomes" id="UP000281245">
    <property type="component" value="Unassembled WGS sequence"/>
</dbReference>
<dbReference type="Pfam" id="PF00753">
    <property type="entry name" value="Lactamase_B"/>
    <property type="match status" value="1"/>
</dbReference>
<dbReference type="GO" id="GO:0044550">
    <property type="term" value="P:secondary metabolite biosynthetic process"/>
    <property type="evidence" value="ECO:0007669"/>
    <property type="project" value="UniProtKB-ARBA"/>
</dbReference>
<evidence type="ECO:0000256" key="13">
    <source>
        <dbReference type="ARBA" id="ARBA00050605"/>
    </source>
</evidence>
<dbReference type="InterPro" id="IPR015943">
    <property type="entry name" value="WD40/YVTN_repeat-like_dom_sf"/>
</dbReference>
<dbReference type="SUPFAM" id="SSF82171">
    <property type="entry name" value="DPP6 N-terminal domain-like"/>
    <property type="match status" value="1"/>
</dbReference>
<dbReference type="InterPro" id="IPR041516">
    <property type="entry name" value="LACTB2_WH"/>
</dbReference>
<comment type="catalytic activity">
    <reaction evidence="13">
        <text>(3R)-atrochrysone 2-carbonyl-[ACP] + H2O = (3R)-atrochrysone 2-carboxylate + holo-[ACP] + H(+)</text>
        <dbReference type="Rhea" id="RHEA:64236"/>
        <dbReference type="Rhea" id="RHEA-COMP:9685"/>
        <dbReference type="Rhea" id="RHEA-COMP:20479"/>
        <dbReference type="ChEBI" id="CHEBI:15377"/>
        <dbReference type="ChEBI" id="CHEBI:15378"/>
        <dbReference type="ChEBI" id="CHEBI:64479"/>
        <dbReference type="ChEBI" id="CHEBI:234107"/>
        <dbReference type="ChEBI" id="CHEBI:234110"/>
    </reaction>
    <physiologicalReaction direction="left-to-right" evidence="13">
        <dbReference type="Rhea" id="RHEA:64237"/>
    </physiologicalReaction>
</comment>
<evidence type="ECO:0000259" key="15">
    <source>
        <dbReference type="SMART" id="SM00849"/>
    </source>
</evidence>
<feature type="domain" description="Metallo-beta-lactamase" evidence="15">
    <location>
        <begin position="38"/>
        <end position="217"/>
    </location>
</feature>
<feature type="region of interest" description="Disordered" evidence="14">
    <location>
        <begin position="801"/>
        <end position="1000"/>
    </location>
</feature>
<dbReference type="GO" id="GO:0016787">
    <property type="term" value="F:hydrolase activity"/>
    <property type="evidence" value="ECO:0007669"/>
    <property type="project" value="UniProtKB-KW"/>
</dbReference>
<proteinExistence type="inferred from homology"/>
<dbReference type="AlphaFoldDB" id="A0A3M6X8H3"/>
<sequence length="1048" mass="112558">MASTSSVPALPPLPPIQKLSPRVLRLLGDNPSKFTLQGSNTYLVGSGPRRFLIDTGEGGRKAWTEGLEKVLREEGITGIEGVLLTHWHPDHVGGVGDVRGVCGRVFGGGGDGEVRVFKNQSRPGESGERGIEDGRVFRTADGETSLRAFYCPGHAVDHMAFVLEEEGAVFTGDNVLGHGTAVFEDLAAYMRSLEGMVGLFGQGAKADGGTGRAYPGHGEVIEDGKDRVQEYIAHRKEREVQILDVLKGLATGGAGRAAGQDEGGSSSQSSSSSMDIVKVVYKDYPENLWVPAEGGVVQVLRKLEGEGRVKLLENGNWKLAEGEKNRTSKHIGILDAAPVYERLPGFQVPEGHLRCCVYSPDGRFFAWASPEKVSVVDASVGHLVTELHADNVYELGFSPLGTYIITWQRPSKDEEGNATKNLKVWKTIDEAVVQGGTRDVVGQFVQKQQTGWNLQYTADEAFCARCVTNEVQFYEATNLAQPWNRLRVEGATDFALAGNEKHSVAVFTPERKGQPASVKVFNVPHFNAPVSQKTFFKGDKVQLKWNNQGTSLIVLAQTDVDKSNKSYYGETTMYILSANGGFDSRIQLDKEGPIHDVSWSPNSKEFGVVYGYMPAKTTIFNARAIPQHSFNLGPRNTIIFSPHGRFVIVAGFGNLAGTMDIYDLEKNYEKVATIEASNSSICEWSPDGRHILTATTSPRLRVDNGIKIWHVGGGLMYKEDFQELYHVVWRPLSTTHLPLTGDPVKEMPAPHASAKDYLATVKTPSKPAGAYRPPGARGQATPLSFKREDEGGAAFVREMMSGKAPESNGFGPSAASRRRAVPGAEKIDGGAGAGAGGDRSAAPGAAAAANAQTADGDENLSKAALKNKKKREAKKAKEAEAKSQGLTVDGEGMNGNATPAGQNGRSPERKDRPRSRSKSNYEAPRPSSRRRDGSRQRGPPGGPPALHTNNAQTSGNKKAPGGGPPAQNKPSAPAAQAAPAPAPELTVTSPGNGTSEEKKIRSLLKKLRAIDDLKMRQAGGEKLEGTQVLKIGTEEQVRKELGGLGYSE</sequence>
<feature type="region of interest" description="Disordered" evidence="14">
    <location>
        <begin position="764"/>
        <end position="787"/>
    </location>
</feature>